<reference evidence="1" key="1">
    <citation type="submission" date="2019-08" db="EMBL/GenBank/DDBJ databases">
        <authorList>
            <person name="Kucharzyk K."/>
            <person name="Murdoch R.W."/>
            <person name="Higgins S."/>
            <person name="Loffler F."/>
        </authorList>
    </citation>
    <scope>NUCLEOTIDE SEQUENCE</scope>
</reference>
<dbReference type="EMBL" id="VSSQ01010446">
    <property type="protein sequence ID" value="MPM44364.1"/>
    <property type="molecule type" value="Genomic_DNA"/>
</dbReference>
<accession>A0A645A3J9</accession>
<dbReference type="AlphaFoldDB" id="A0A645A3J9"/>
<name>A0A645A3J9_9ZZZZ</name>
<evidence type="ECO:0000313" key="1">
    <source>
        <dbReference type="EMBL" id="MPM44364.1"/>
    </source>
</evidence>
<comment type="caution">
    <text evidence="1">The sequence shown here is derived from an EMBL/GenBank/DDBJ whole genome shotgun (WGS) entry which is preliminary data.</text>
</comment>
<organism evidence="1">
    <name type="scientific">bioreactor metagenome</name>
    <dbReference type="NCBI Taxonomy" id="1076179"/>
    <lineage>
        <taxon>unclassified sequences</taxon>
        <taxon>metagenomes</taxon>
        <taxon>ecological metagenomes</taxon>
    </lineage>
</organism>
<gene>
    <name evidence="1" type="ORF">SDC9_91042</name>
</gene>
<proteinExistence type="predicted"/>
<sequence length="45" mass="5226">MAVFVELQILMTLPNDSQAVSMMQFGLMHLPSYPSELRRKKENML</sequence>
<protein>
    <submittedName>
        <fullName evidence="1">Uncharacterized protein</fullName>
    </submittedName>
</protein>